<dbReference type="Proteomes" id="UP000276834">
    <property type="component" value="Unassembled WGS sequence"/>
</dbReference>
<dbReference type="EMBL" id="QUSF01000001">
    <property type="protein sequence ID" value="RLW13217.1"/>
    <property type="molecule type" value="Genomic_DNA"/>
</dbReference>
<proteinExistence type="predicted"/>
<feature type="compositionally biased region" description="Basic and acidic residues" evidence="1">
    <location>
        <begin position="39"/>
        <end position="53"/>
    </location>
</feature>
<comment type="caution">
    <text evidence="2">The sequence shown here is derived from an EMBL/GenBank/DDBJ whole genome shotgun (WGS) entry which is preliminary data.</text>
</comment>
<evidence type="ECO:0000313" key="3">
    <source>
        <dbReference type="Proteomes" id="UP000276834"/>
    </source>
</evidence>
<protein>
    <submittedName>
        <fullName evidence="2">Uncharacterized protein</fullName>
    </submittedName>
</protein>
<name>A0A3L8T0K2_CHLGU</name>
<gene>
    <name evidence="2" type="ORF">DV515_00000120</name>
</gene>
<accession>A0A3L8T0K2</accession>
<sequence length="60" mass="6932">MLYKRLIISDDFPEVRPKYSFTSKASYLGGCVCNPEMENPERTKRATDREDTSSRGFYSS</sequence>
<evidence type="ECO:0000313" key="2">
    <source>
        <dbReference type="EMBL" id="RLW13217.1"/>
    </source>
</evidence>
<evidence type="ECO:0000256" key="1">
    <source>
        <dbReference type="SAM" id="MobiDB-lite"/>
    </source>
</evidence>
<organism evidence="2 3">
    <name type="scientific">Chloebia gouldiae</name>
    <name type="common">Gouldian finch</name>
    <name type="synonym">Erythrura gouldiae</name>
    <dbReference type="NCBI Taxonomy" id="44316"/>
    <lineage>
        <taxon>Eukaryota</taxon>
        <taxon>Metazoa</taxon>
        <taxon>Chordata</taxon>
        <taxon>Craniata</taxon>
        <taxon>Vertebrata</taxon>
        <taxon>Euteleostomi</taxon>
        <taxon>Archelosauria</taxon>
        <taxon>Archosauria</taxon>
        <taxon>Dinosauria</taxon>
        <taxon>Saurischia</taxon>
        <taxon>Theropoda</taxon>
        <taxon>Coelurosauria</taxon>
        <taxon>Aves</taxon>
        <taxon>Neognathae</taxon>
        <taxon>Neoaves</taxon>
        <taxon>Telluraves</taxon>
        <taxon>Australaves</taxon>
        <taxon>Passeriformes</taxon>
        <taxon>Passeroidea</taxon>
        <taxon>Passeridae</taxon>
        <taxon>Chloebia</taxon>
    </lineage>
</organism>
<feature type="region of interest" description="Disordered" evidence="1">
    <location>
        <begin position="35"/>
        <end position="60"/>
    </location>
</feature>
<keyword evidence="3" id="KW-1185">Reference proteome</keyword>
<reference evidence="2 3" key="1">
    <citation type="journal article" date="2018" name="Proc. R. Soc. B">
        <title>A non-coding region near Follistatin controls head colour polymorphism in the Gouldian finch.</title>
        <authorList>
            <person name="Toomey M.B."/>
            <person name="Marques C.I."/>
            <person name="Andrade P."/>
            <person name="Araujo P.M."/>
            <person name="Sabatino S."/>
            <person name="Gazda M.A."/>
            <person name="Afonso S."/>
            <person name="Lopes R.J."/>
            <person name="Corbo J.C."/>
            <person name="Carneiro M."/>
        </authorList>
    </citation>
    <scope>NUCLEOTIDE SEQUENCE [LARGE SCALE GENOMIC DNA]</scope>
    <source>
        <strain evidence="2">Red01</strain>
        <tissue evidence="2">Muscle</tissue>
    </source>
</reference>
<dbReference type="AlphaFoldDB" id="A0A3L8T0K2"/>